<keyword evidence="6" id="KW-0812">Transmembrane</keyword>
<sequence length="354" mass="39454">MLLEPSVYAIILAMEHFLKSRYKTGGKISENPFSVTYSGFFVATKKPVVIKIYKRGTLNSQIINRMKQKVREFAALNHHGIAKLIDGDYGWQGYYYVREYIEGKSLAELLANKQELGLEQALKITQEACRALEVAHAKDIIHGGLKPENVFLDQKGIVKLTDFVIEGEIKEALPQKILSLMDNGYYASTEELSGLAATSQSDIYALALVLAQLLLAGKLPLAQGFALGLKKLKQPGLFLAPELAALPRYLQEILSRALQAEPALRFASMSELRESLERKSLISQASPQQELITIFENTVTQFGGEEIKKEDAALEEVGQVKIKWAKEKHRNWILVLVLALSIVSGLAYAFLFAR</sequence>
<dbReference type="PANTHER" id="PTHR43289:SF6">
    <property type="entry name" value="SERINE_THREONINE-PROTEIN KINASE NEKL-3"/>
    <property type="match status" value="1"/>
</dbReference>
<keyword evidence="5" id="KW-0067">ATP-binding</keyword>
<dbReference type="EC" id="2.7.11.1" evidence="1"/>
<dbReference type="GO" id="GO:0004674">
    <property type="term" value="F:protein serine/threonine kinase activity"/>
    <property type="evidence" value="ECO:0007669"/>
    <property type="project" value="UniProtKB-EC"/>
</dbReference>
<evidence type="ECO:0000256" key="4">
    <source>
        <dbReference type="ARBA" id="ARBA00022777"/>
    </source>
</evidence>
<dbReference type="Gene3D" id="3.30.200.20">
    <property type="entry name" value="Phosphorylase Kinase, domain 1"/>
    <property type="match status" value="1"/>
</dbReference>
<evidence type="ECO:0000259" key="7">
    <source>
        <dbReference type="PROSITE" id="PS50011"/>
    </source>
</evidence>
<feature type="domain" description="Protein kinase" evidence="7">
    <location>
        <begin position="22"/>
        <end position="282"/>
    </location>
</feature>
<keyword evidence="3" id="KW-0547">Nucleotide-binding</keyword>
<accession>A0A2H0XUJ4</accession>
<reference evidence="8 9" key="1">
    <citation type="submission" date="2017-09" db="EMBL/GenBank/DDBJ databases">
        <title>Depth-based differentiation of microbial function through sediment-hosted aquifers and enrichment of novel symbionts in the deep terrestrial subsurface.</title>
        <authorList>
            <person name="Probst A.J."/>
            <person name="Ladd B."/>
            <person name="Jarett J.K."/>
            <person name="Geller-Mcgrath D.E."/>
            <person name="Sieber C.M."/>
            <person name="Emerson J.B."/>
            <person name="Anantharaman K."/>
            <person name="Thomas B.C."/>
            <person name="Malmstrom R."/>
            <person name="Stieglmeier M."/>
            <person name="Klingl A."/>
            <person name="Woyke T."/>
            <person name="Ryan C.M."/>
            <person name="Banfield J.F."/>
        </authorList>
    </citation>
    <scope>NUCLEOTIDE SEQUENCE [LARGE SCALE GENOMIC DNA]</scope>
    <source>
        <strain evidence="8">CG08_land_8_20_14_0_20_45_16</strain>
    </source>
</reference>
<protein>
    <recommendedName>
        <fullName evidence="1">non-specific serine/threonine protein kinase</fullName>
        <ecNumber evidence="1">2.7.11.1</ecNumber>
    </recommendedName>
</protein>
<dbReference type="InterPro" id="IPR011009">
    <property type="entry name" value="Kinase-like_dom_sf"/>
</dbReference>
<dbReference type="AlphaFoldDB" id="A0A2H0XUJ4"/>
<comment type="caution">
    <text evidence="8">The sequence shown here is derived from an EMBL/GenBank/DDBJ whole genome shotgun (WGS) entry which is preliminary data.</text>
</comment>
<evidence type="ECO:0000313" key="9">
    <source>
        <dbReference type="Proteomes" id="UP000231343"/>
    </source>
</evidence>
<feature type="transmembrane region" description="Helical" evidence="6">
    <location>
        <begin position="332"/>
        <end position="353"/>
    </location>
</feature>
<evidence type="ECO:0000256" key="6">
    <source>
        <dbReference type="SAM" id="Phobius"/>
    </source>
</evidence>
<gene>
    <name evidence="8" type="ORF">COT42_08085</name>
</gene>
<dbReference type="PROSITE" id="PS50011">
    <property type="entry name" value="PROTEIN_KINASE_DOM"/>
    <property type="match status" value="1"/>
</dbReference>
<keyword evidence="4" id="KW-0418">Kinase</keyword>
<dbReference type="Gene3D" id="1.10.510.10">
    <property type="entry name" value="Transferase(Phosphotransferase) domain 1"/>
    <property type="match status" value="1"/>
</dbReference>
<dbReference type="EMBL" id="PEYM01000132">
    <property type="protein sequence ID" value="PIS28435.1"/>
    <property type="molecule type" value="Genomic_DNA"/>
</dbReference>
<keyword evidence="6" id="KW-1133">Transmembrane helix</keyword>
<dbReference type="InterPro" id="IPR000719">
    <property type="entry name" value="Prot_kinase_dom"/>
</dbReference>
<proteinExistence type="predicted"/>
<evidence type="ECO:0000313" key="8">
    <source>
        <dbReference type="EMBL" id="PIS28435.1"/>
    </source>
</evidence>
<dbReference type="Pfam" id="PF00069">
    <property type="entry name" value="Pkinase"/>
    <property type="match status" value="1"/>
</dbReference>
<keyword evidence="2" id="KW-0808">Transferase</keyword>
<dbReference type="SUPFAM" id="SSF56112">
    <property type="entry name" value="Protein kinase-like (PK-like)"/>
    <property type="match status" value="1"/>
</dbReference>
<evidence type="ECO:0000256" key="3">
    <source>
        <dbReference type="ARBA" id="ARBA00022741"/>
    </source>
</evidence>
<dbReference type="Proteomes" id="UP000231343">
    <property type="component" value="Unassembled WGS sequence"/>
</dbReference>
<evidence type="ECO:0000256" key="2">
    <source>
        <dbReference type="ARBA" id="ARBA00022679"/>
    </source>
</evidence>
<evidence type="ECO:0000256" key="1">
    <source>
        <dbReference type="ARBA" id="ARBA00012513"/>
    </source>
</evidence>
<name>A0A2H0XUJ4_UNCSA</name>
<evidence type="ECO:0000256" key="5">
    <source>
        <dbReference type="ARBA" id="ARBA00022840"/>
    </source>
</evidence>
<dbReference type="GO" id="GO:0005524">
    <property type="term" value="F:ATP binding"/>
    <property type="evidence" value="ECO:0007669"/>
    <property type="project" value="UniProtKB-KW"/>
</dbReference>
<organism evidence="8 9">
    <name type="scientific">Candidatus Saganbacteria bacterium CG08_land_8_20_14_0_20_45_16</name>
    <dbReference type="NCBI Taxonomy" id="2014293"/>
    <lineage>
        <taxon>Bacteria</taxon>
        <taxon>Bacillati</taxon>
        <taxon>Saganbacteria</taxon>
    </lineage>
</organism>
<keyword evidence="6" id="KW-0472">Membrane</keyword>
<dbReference type="PANTHER" id="PTHR43289">
    <property type="entry name" value="MITOGEN-ACTIVATED PROTEIN KINASE KINASE KINASE 20-RELATED"/>
    <property type="match status" value="1"/>
</dbReference>